<evidence type="ECO:0000313" key="3">
    <source>
        <dbReference type="Proteomes" id="UP000216885"/>
    </source>
</evidence>
<gene>
    <name evidence="2" type="ORF">CAL20_09605</name>
</gene>
<feature type="transmembrane region" description="Helical" evidence="1">
    <location>
        <begin position="56"/>
        <end position="73"/>
    </location>
</feature>
<keyword evidence="3" id="KW-1185">Reference proteome</keyword>
<dbReference type="Proteomes" id="UP000216885">
    <property type="component" value="Unassembled WGS sequence"/>
</dbReference>
<evidence type="ECO:0000256" key="1">
    <source>
        <dbReference type="SAM" id="Phobius"/>
    </source>
</evidence>
<comment type="caution">
    <text evidence="2">The sequence shown here is derived from an EMBL/GenBank/DDBJ whole genome shotgun (WGS) entry which is preliminary data.</text>
</comment>
<sequence length="75" mass="8381">MGQIGIFAWAANYGRTYKPSTLARMGKVRMDAGLAESANWRHGYAASEPARRMMDLPILAAFFAGLLTGWMLWKE</sequence>
<evidence type="ECO:0000313" key="2">
    <source>
        <dbReference type="EMBL" id="OZI57622.1"/>
    </source>
</evidence>
<protein>
    <submittedName>
        <fullName evidence="2">Uncharacterized protein</fullName>
    </submittedName>
</protein>
<reference evidence="2 3" key="1">
    <citation type="submission" date="2017-05" db="EMBL/GenBank/DDBJ databases">
        <title>Complete and WGS of Bordetella genogroups.</title>
        <authorList>
            <person name="Spilker T."/>
            <person name="LiPuma J."/>
        </authorList>
    </citation>
    <scope>NUCLEOTIDE SEQUENCE [LARGE SCALE GENOMIC DNA]</scope>
    <source>
        <strain evidence="2 3">AU9919</strain>
    </source>
</reference>
<keyword evidence="1" id="KW-0812">Transmembrane</keyword>
<dbReference type="EMBL" id="NEVQ01000012">
    <property type="protein sequence ID" value="OZI57622.1"/>
    <property type="molecule type" value="Genomic_DNA"/>
</dbReference>
<proteinExistence type="predicted"/>
<keyword evidence="1" id="KW-0472">Membrane</keyword>
<accession>A0A261U881</accession>
<name>A0A261U881_9BORD</name>
<dbReference type="AlphaFoldDB" id="A0A261U881"/>
<keyword evidence="1" id="KW-1133">Transmembrane helix</keyword>
<organism evidence="2 3">
    <name type="scientific">Bordetella genomosp. 4</name>
    <dbReference type="NCBI Taxonomy" id="463044"/>
    <lineage>
        <taxon>Bacteria</taxon>
        <taxon>Pseudomonadati</taxon>
        <taxon>Pseudomonadota</taxon>
        <taxon>Betaproteobacteria</taxon>
        <taxon>Burkholderiales</taxon>
        <taxon>Alcaligenaceae</taxon>
        <taxon>Bordetella</taxon>
    </lineage>
</organism>